<dbReference type="AlphaFoldDB" id="A0A653CZH0"/>
<evidence type="ECO:0000313" key="1">
    <source>
        <dbReference type="EMBL" id="VEN53326.1"/>
    </source>
</evidence>
<name>A0A653CZH0_CALMS</name>
<reference evidence="1 2" key="1">
    <citation type="submission" date="2019-01" db="EMBL/GenBank/DDBJ databases">
        <authorList>
            <person name="Sayadi A."/>
        </authorList>
    </citation>
    <scope>NUCLEOTIDE SEQUENCE [LARGE SCALE GENOMIC DNA]</scope>
</reference>
<gene>
    <name evidence="1" type="ORF">CALMAC_LOCUS13156</name>
</gene>
<protein>
    <submittedName>
        <fullName evidence="1">Uncharacterized protein</fullName>
    </submittedName>
</protein>
<proteinExistence type="predicted"/>
<sequence>MQIFQKFKAFSVGKQQPWRIFSKKDYIKFKLLTFLLKFYIKSTNFGGFSRAICDSRYRSLVGCLCNSFHPSTSWTSLLHFDAVHPRVTLLLHHQAQSRGC</sequence>
<organism evidence="1 2">
    <name type="scientific">Callosobruchus maculatus</name>
    <name type="common">Southern cowpea weevil</name>
    <name type="synonym">Pulse bruchid</name>
    <dbReference type="NCBI Taxonomy" id="64391"/>
    <lineage>
        <taxon>Eukaryota</taxon>
        <taxon>Metazoa</taxon>
        <taxon>Ecdysozoa</taxon>
        <taxon>Arthropoda</taxon>
        <taxon>Hexapoda</taxon>
        <taxon>Insecta</taxon>
        <taxon>Pterygota</taxon>
        <taxon>Neoptera</taxon>
        <taxon>Endopterygota</taxon>
        <taxon>Coleoptera</taxon>
        <taxon>Polyphaga</taxon>
        <taxon>Cucujiformia</taxon>
        <taxon>Chrysomeloidea</taxon>
        <taxon>Chrysomelidae</taxon>
        <taxon>Bruchinae</taxon>
        <taxon>Bruchini</taxon>
        <taxon>Callosobruchus</taxon>
    </lineage>
</organism>
<evidence type="ECO:0000313" key="2">
    <source>
        <dbReference type="Proteomes" id="UP000410492"/>
    </source>
</evidence>
<keyword evidence="2" id="KW-1185">Reference proteome</keyword>
<dbReference type="EMBL" id="CAACVG010009446">
    <property type="protein sequence ID" value="VEN53326.1"/>
    <property type="molecule type" value="Genomic_DNA"/>
</dbReference>
<dbReference type="Proteomes" id="UP000410492">
    <property type="component" value="Unassembled WGS sequence"/>
</dbReference>
<accession>A0A653CZH0</accession>